<sequence>MHITIFIKNFLSMNAIYASSLIFSLITYPIVLAEIGFALWGKVALAIAITSVLTMFIEFGFNLTGIDKIANSKHIDTELYIFKSIFLVKLTCYFIILISSLIIFIYSNIIDYIMLLSIILLPLSEVFQSAWYLQAKKKVHKAIWFYIIPKLLFGIIIALFINKENYYNYIVYFFLSNFISNILVFGINYSYLLKNSKNNIRIKINDILILIKISYPIMFSKFIGMLKDRTSFFALGHYSSNYQVGVFDLANKILQLLITPIYMAIILIFPSLKEKNKNKNKKIFIGTLSSTIISGIVITFSFVFYKYTNFNISNELIKTIIITLCNIPLLYTSSIIANVYFLGYREKYFSLTSSLAFIIMIISIVITYYVGEINSFTISVCFLFSNFSEALSRIVIIKSKKFKNE</sequence>
<dbReference type="PANTHER" id="PTHR43424:SF1">
    <property type="entry name" value="LOCUS PUTATIVE PROTEIN 1-RELATED"/>
    <property type="match status" value="1"/>
</dbReference>
<dbReference type="RefSeq" id="WP_267472721.1">
    <property type="nucleotide sequence ID" value="NZ_JADNNB010000002.1"/>
</dbReference>
<dbReference type="AlphaFoldDB" id="A0A385JNN6"/>
<dbReference type="InterPro" id="IPR052556">
    <property type="entry name" value="PolySynth_Transporter"/>
</dbReference>
<dbReference type="EMBL" id="KY710728">
    <property type="protein sequence ID" value="AXY99972.1"/>
    <property type="molecule type" value="Genomic_DNA"/>
</dbReference>
<evidence type="ECO:0000256" key="1">
    <source>
        <dbReference type="ARBA" id="ARBA00004141"/>
    </source>
</evidence>
<evidence type="ECO:0000256" key="4">
    <source>
        <dbReference type="ARBA" id="ARBA00023136"/>
    </source>
</evidence>
<keyword evidence="4" id="KW-0472">Membrane</keyword>
<dbReference type="PANTHER" id="PTHR43424">
    <property type="entry name" value="LOCUS PUTATIVE PROTEIN 1-RELATED"/>
    <property type="match status" value="1"/>
</dbReference>
<dbReference type="Pfam" id="PF01943">
    <property type="entry name" value="Polysacc_synt"/>
    <property type="match status" value="1"/>
</dbReference>
<evidence type="ECO:0000313" key="5">
    <source>
        <dbReference type="EMBL" id="AXY99972.1"/>
    </source>
</evidence>
<evidence type="ECO:0000256" key="2">
    <source>
        <dbReference type="ARBA" id="ARBA00022692"/>
    </source>
</evidence>
<protein>
    <submittedName>
        <fullName evidence="5">Wzx</fullName>
    </submittedName>
</protein>
<organism evidence="5">
    <name type="scientific">Proteus penneri</name>
    <dbReference type="NCBI Taxonomy" id="102862"/>
    <lineage>
        <taxon>Bacteria</taxon>
        <taxon>Pseudomonadati</taxon>
        <taxon>Pseudomonadota</taxon>
        <taxon>Gammaproteobacteria</taxon>
        <taxon>Enterobacterales</taxon>
        <taxon>Morganellaceae</taxon>
        <taxon>Proteus</taxon>
    </lineage>
</organism>
<name>A0A385JNN6_9GAMM</name>
<dbReference type="InterPro" id="IPR002797">
    <property type="entry name" value="Polysacc_synth"/>
</dbReference>
<reference evidence="5" key="1">
    <citation type="journal article" date="2017" name="PLoS ONE">
        <title>Genetic diversity of the O antigens of Proteus species and the development of a suspension array for molecular serotyping.</title>
        <authorList>
            <person name="Yu X."/>
            <person name="Torzewska A."/>
            <person name="Zhang X."/>
            <person name="Yin Z."/>
            <person name="Drzewiecka D."/>
            <person name="Cao H."/>
            <person name="Liu B."/>
            <person name="Knirel Y.A."/>
            <person name="Rozalski A."/>
            <person name="Wang L."/>
        </authorList>
    </citation>
    <scope>NUCLEOTIDE SEQUENCE</scope>
    <source>
        <strain evidence="5">G2657</strain>
    </source>
</reference>
<evidence type="ECO:0000256" key="3">
    <source>
        <dbReference type="ARBA" id="ARBA00022989"/>
    </source>
</evidence>
<comment type="subcellular location">
    <subcellularLocation>
        <location evidence="1">Membrane</location>
        <topology evidence="1">Multi-pass membrane protein</topology>
    </subcellularLocation>
</comment>
<accession>A0A385JNN6</accession>
<keyword evidence="2" id="KW-0812">Transmembrane</keyword>
<keyword evidence="3" id="KW-1133">Transmembrane helix</keyword>
<dbReference type="GO" id="GO:0016020">
    <property type="term" value="C:membrane"/>
    <property type="evidence" value="ECO:0007669"/>
    <property type="project" value="UniProtKB-SubCell"/>
</dbReference>
<proteinExistence type="predicted"/>